<accession>A0A418YGE3</accession>
<protein>
    <recommendedName>
        <fullName evidence="2">Type 4 fimbrial biogenesis protein PilX N-terminal domain-containing protein</fullName>
    </recommendedName>
</protein>
<feature type="domain" description="Type 4 fimbrial biogenesis protein PilX N-terminal" evidence="2">
    <location>
        <begin position="6"/>
        <end position="46"/>
    </location>
</feature>
<evidence type="ECO:0000313" key="4">
    <source>
        <dbReference type="Proteomes" id="UP000283255"/>
    </source>
</evidence>
<evidence type="ECO:0000259" key="2">
    <source>
        <dbReference type="Pfam" id="PF14341"/>
    </source>
</evidence>
<dbReference type="Proteomes" id="UP000283255">
    <property type="component" value="Unassembled WGS sequence"/>
</dbReference>
<dbReference type="OrthoDB" id="6264043at2"/>
<keyword evidence="1" id="KW-0812">Transmembrane</keyword>
<evidence type="ECO:0000313" key="3">
    <source>
        <dbReference type="EMBL" id="RJG48658.1"/>
    </source>
</evidence>
<dbReference type="Pfam" id="PF14341">
    <property type="entry name" value="PilX_N"/>
    <property type="match status" value="1"/>
</dbReference>
<organism evidence="3 4">
    <name type="scientific">Motilimonas pumila</name>
    <dbReference type="NCBI Taxonomy" id="2303987"/>
    <lineage>
        <taxon>Bacteria</taxon>
        <taxon>Pseudomonadati</taxon>
        <taxon>Pseudomonadota</taxon>
        <taxon>Gammaproteobacteria</taxon>
        <taxon>Alteromonadales</taxon>
        <taxon>Alteromonadales genera incertae sedis</taxon>
        <taxon>Motilimonas</taxon>
    </lineage>
</organism>
<dbReference type="InterPro" id="IPR025746">
    <property type="entry name" value="PilX_N_dom"/>
</dbReference>
<comment type="caution">
    <text evidence="3">The sequence shown here is derived from an EMBL/GenBank/DDBJ whole genome shotgun (WGS) entry which is preliminary data.</text>
</comment>
<feature type="transmembrane region" description="Helical" evidence="1">
    <location>
        <begin position="6"/>
        <end position="25"/>
    </location>
</feature>
<keyword evidence="1" id="KW-1133">Transmembrane helix</keyword>
<evidence type="ECO:0000256" key="1">
    <source>
        <dbReference type="SAM" id="Phobius"/>
    </source>
</evidence>
<keyword evidence="1" id="KW-0472">Membrane</keyword>
<dbReference type="RefSeq" id="WP_119910099.1">
    <property type="nucleotide sequence ID" value="NZ_QZCH01000007.1"/>
</dbReference>
<gene>
    <name evidence="3" type="ORF">D1Z90_07300</name>
</gene>
<sequence length="147" mass="15850">MKNQTGAALVLAMLMVALLSGMTVMQMRTSTMDLKMAGAGTLKVNADAILEGNVEQLMAVKTSQQQFSVIKAGEAYVAPNTPGLNIDVKDPKETLSCGRKRQASSDSVFSCRYIHLQLSREYGRKKQAGRTGTNALGLGVEQRIIKT</sequence>
<reference evidence="3 4" key="1">
    <citation type="submission" date="2018-09" db="EMBL/GenBank/DDBJ databases">
        <authorList>
            <person name="Wang F."/>
        </authorList>
    </citation>
    <scope>NUCLEOTIDE SEQUENCE [LARGE SCALE GENOMIC DNA]</scope>
    <source>
        <strain evidence="3 4">PLHSC7-2</strain>
    </source>
</reference>
<keyword evidence="4" id="KW-1185">Reference proteome</keyword>
<dbReference type="AlphaFoldDB" id="A0A418YGE3"/>
<proteinExistence type="predicted"/>
<reference evidence="3 4" key="2">
    <citation type="submission" date="2019-01" db="EMBL/GenBank/DDBJ databases">
        <title>Motilimonas pumilus sp. nov., isolated from the gut of sea cucumber (Apostichopus japonicus).</title>
        <authorList>
            <person name="Wang F.-Q."/>
            <person name="Ren L.-H."/>
            <person name="Lin Y.-W."/>
            <person name="Sun G.-H."/>
            <person name="Du Z.-J."/>
            <person name="Zhao J.-X."/>
            <person name="Liu X.-J."/>
            <person name="Liu L.-J."/>
        </authorList>
    </citation>
    <scope>NUCLEOTIDE SEQUENCE [LARGE SCALE GENOMIC DNA]</scope>
    <source>
        <strain evidence="3 4">PLHSC7-2</strain>
    </source>
</reference>
<name>A0A418YGE3_9GAMM</name>
<dbReference type="EMBL" id="QZCH01000007">
    <property type="protein sequence ID" value="RJG48658.1"/>
    <property type="molecule type" value="Genomic_DNA"/>
</dbReference>